<gene>
    <name evidence="1" type="ORF">FCALED_LOCUS12687</name>
</gene>
<evidence type="ECO:0000313" key="2">
    <source>
        <dbReference type="Proteomes" id="UP000789570"/>
    </source>
</evidence>
<proteinExistence type="predicted"/>
<accession>A0A9N9EMA7</accession>
<sequence length="127" mass="14620">GETVIKLGTEHLRYIIPCVDNFHIIGCFALTEQWKLLLHIMMRTEFIINTPTLLVPNIGSQTNLQVKAFISLEEFNRRQNSTFRNRGVHNIGIWIDDIPLTGIIMIASGVRKRVIYSRNETLLLETD</sequence>
<protein>
    <submittedName>
        <fullName evidence="1">8475_t:CDS:1</fullName>
    </submittedName>
</protein>
<keyword evidence="2" id="KW-1185">Reference proteome</keyword>
<reference evidence="1" key="1">
    <citation type="submission" date="2021-06" db="EMBL/GenBank/DDBJ databases">
        <authorList>
            <person name="Kallberg Y."/>
            <person name="Tangrot J."/>
            <person name="Rosling A."/>
        </authorList>
    </citation>
    <scope>NUCLEOTIDE SEQUENCE</scope>
    <source>
        <strain evidence="1">UK204</strain>
    </source>
</reference>
<name>A0A9N9EMA7_9GLOM</name>
<dbReference type="EMBL" id="CAJVPQ010006440">
    <property type="protein sequence ID" value="CAG8684757.1"/>
    <property type="molecule type" value="Genomic_DNA"/>
</dbReference>
<dbReference type="AlphaFoldDB" id="A0A9N9EMA7"/>
<feature type="non-terminal residue" evidence="1">
    <location>
        <position position="1"/>
    </location>
</feature>
<comment type="caution">
    <text evidence="1">The sequence shown here is derived from an EMBL/GenBank/DDBJ whole genome shotgun (WGS) entry which is preliminary data.</text>
</comment>
<evidence type="ECO:0000313" key="1">
    <source>
        <dbReference type="EMBL" id="CAG8684757.1"/>
    </source>
</evidence>
<dbReference type="Proteomes" id="UP000789570">
    <property type="component" value="Unassembled WGS sequence"/>
</dbReference>
<organism evidence="1 2">
    <name type="scientific">Funneliformis caledonium</name>
    <dbReference type="NCBI Taxonomy" id="1117310"/>
    <lineage>
        <taxon>Eukaryota</taxon>
        <taxon>Fungi</taxon>
        <taxon>Fungi incertae sedis</taxon>
        <taxon>Mucoromycota</taxon>
        <taxon>Glomeromycotina</taxon>
        <taxon>Glomeromycetes</taxon>
        <taxon>Glomerales</taxon>
        <taxon>Glomeraceae</taxon>
        <taxon>Funneliformis</taxon>
    </lineage>
</organism>